<feature type="domain" description="MsrB" evidence="5">
    <location>
        <begin position="84"/>
        <end position="135"/>
    </location>
</feature>
<dbReference type="Proteomes" id="UP001266305">
    <property type="component" value="Unassembled WGS sequence"/>
</dbReference>
<accession>A0ABQ9TBU6</accession>
<evidence type="ECO:0000313" key="6">
    <source>
        <dbReference type="EMBL" id="KAK2082190.1"/>
    </source>
</evidence>
<keyword evidence="7" id="KW-1185">Reference proteome</keyword>
<keyword evidence="3" id="KW-0560">Oxidoreductase</keyword>
<evidence type="ECO:0000313" key="7">
    <source>
        <dbReference type="Proteomes" id="UP001266305"/>
    </source>
</evidence>
<dbReference type="Gene3D" id="2.170.150.20">
    <property type="entry name" value="Peptide methionine sulfoxide reductase"/>
    <property type="match status" value="1"/>
</dbReference>
<dbReference type="InterPro" id="IPR002579">
    <property type="entry name" value="Met_Sox_Rdtase_MsrB_dom"/>
</dbReference>
<dbReference type="EC" id="1.8.4.14" evidence="2"/>
<sequence length="135" mass="14659">SLLDIQKEAFSIKGSRSPFTSRGNGFNSEGAVRMIPMGLTITELGSGRGEWEQILLTGTTCWGMKPSWHVNDSVLSSCSVIYVFHSSEKKYCSGTGWPSFSEAHGTPGSDENHTGILRRLDTSLGSARTEVVCKQ</sequence>
<reference evidence="6 7" key="1">
    <citation type="submission" date="2023-05" db="EMBL/GenBank/DDBJ databases">
        <title>B98-5 Cell Line De Novo Hybrid Assembly: An Optical Mapping Approach.</title>
        <authorList>
            <person name="Kananen K."/>
            <person name="Auerbach J.A."/>
            <person name="Kautto E."/>
            <person name="Blachly J.S."/>
        </authorList>
    </citation>
    <scope>NUCLEOTIDE SEQUENCE [LARGE SCALE GENOMIC DNA]</scope>
    <source>
        <strain evidence="6">B95-8</strain>
        <tissue evidence="6">Cell line</tissue>
    </source>
</reference>
<dbReference type="SUPFAM" id="SSF51316">
    <property type="entry name" value="Mss4-like"/>
    <property type="match status" value="1"/>
</dbReference>
<dbReference type="Pfam" id="PF01641">
    <property type="entry name" value="SelR"/>
    <property type="match status" value="1"/>
</dbReference>
<organism evidence="6 7">
    <name type="scientific">Saguinus oedipus</name>
    <name type="common">Cotton-top tamarin</name>
    <name type="synonym">Oedipomidas oedipus</name>
    <dbReference type="NCBI Taxonomy" id="9490"/>
    <lineage>
        <taxon>Eukaryota</taxon>
        <taxon>Metazoa</taxon>
        <taxon>Chordata</taxon>
        <taxon>Craniata</taxon>
        <taxon>Vertebrata</taxon>
        <taxon>Euteleostomi</taxon>
        <taxon>Mammalia</taxon>
        <taxon>Eutheria</taxon>
        <taxon>Euarchontoglires</taxon>
        <taxon>Primates</taxon>
        <taxon>Haplorrhini</taxon>
        <taxon>Platyrrhini</taxon>
        <taxon>Cebidae</taxon>
        <taxon>Callitrichinae</taxon>
        <taxon>Saguinus</taxon>
    </lineage>
</organism>
<proteinExistence type="inferred from homology"/>
<evidence type="ECO:0000256" key="3">
    <source>
        <dbReference type="ARBA" id="ARBA00023002"/>
    </source>
</evidence>
<evidence type="ECO:0000256" key="1">
    <source>
        <dbReference type="ARBA" id="ARBA00007174"/>
    </source>
</evidence>
<comment type="catalytic activity">
    <reaction evidence="4">
        <text>[thioredoxin]-disulfide + L-methionine + H2O = L-methionine (R)-S-oxide + [thioredoxin]-dithiol</text>
        <dbReference type="Rhea" id="RHEA:21260"/>
        <dbReference type="Rhea" id="RHEA-COMP:10698"/>
        <dbReference type="Rhea" id="RHEA-COMP:10700"/>
        <dbReference type="ChEBI" id="CHEBI:15377"/>
        <dbReference type="ChEBI" id="CHEBI:29950"/>
        <dbReference type="ChEBI" id="CHEBI:50058"/>
        <dbReference type="ChEBI" id="CHEBI:57844"/>
        <dbReference type="ChEBI" id="CHEBI:58773"/>
        <dbReference type="EC" id="1.8.4.14"/>
    </reaction>
</comment>
<feature type="non-terminal residue" evidence="6">
    <location>
        <position position="1"/>
    </location>
</feature>
<evidence type="ECO:0000256" key="4">
    <source>
        <dbReference type="ARBA" id="ARBA00049261"/>
    </source>
</evidence>
<name>A0ABQ9TBU6_SAGOE</name>
<comment type="caution">
    <text evidence="6">The sequence shown here is derived from an EMBL/GenBank/DDBJ whole genome shotgun (WGS) entry which is preliminary data.</text>
</comment>
<gene>
    <name evidence="6" type="ORF">P7K49_039415</name>
</gene>
<comment type="similarity">
    <text evidence="1">Belongs to the MsrB Met sulfoxide reductase family.</text>
</comment>
<evidence type="ECO:0000256" key="2">
    <source>
        <dbReference type="ARBA" id="ARBA00012498"/>
    </source>
</evidence>
<protein>
    <recommendedName>
        <fullName evidence="2">L-methionine (R)-S-oxide reductase</fullName>
        <ecNumber evidence="2">1.8.4.14</ecNumber>
    </recommendedName>
</protein>
<dbReference type="EMBL" id="JASSZA010000043">
    <property type="protein sequence ID" value="KAK2082190.1"/>
    <property type="molecule type" value="Genomic_DNA"/>
</dbReference>
<evidence type="ECO:0000259" key="5">
    <source>
        <dbReference type="Pfam" id="PF01641"/>
    </source>
</evidence>
<feature type="non-terminal residue" evidence="6">
    <location>
        <position position="135"/>
    </location>
</feature>
<dbReference type="InterPro" id="IPR011057">
    <property type="entry name" value="Mss4-like_sf"/>
</dbReference>